<dbReference type="InterPro" id="IPR005162">
    <property type="entry name" value="Retrotrans_gag_dom"/>
</dbReference>
<reference evidence="4" key="1">
    <citation type="submission" date="2025-08" db="UniProtKB">
        <authorList>
            <consortium name="RefSeq"/>
        </authorList>
    </citation>
    <scope>IDENTIFICATION</scope>
</reference>
<evidence type="ECO:0000313" key="4">
    <source>
        <dbReference type="RefSeq" id="XP_011101876.1"/>
    </source>
</evidence>
<dbReference type="Proteomes" id="UP000504604">
    <property type="component" value="Unplaced"/>
</dbReference>
<organism evidence="3 4">
    <name type="scientific">Sesamum indicum</name>
    <name type="common">Oriental sesame</name>
    <name type="synonym">Sesamum orientale</name>
    <dbReference type="NCBI Taxonomy" id="4182"/>
    <lineage>
        <taxon>Eukaryota</taxon>
        <taxon>Viridiplantae</taxon>
        <taxon>Streptophyta</taxon>
        <taxon>Embryophyta</taxon>
        <taxon>Tracheophyta</taxon>
        <taxon>Spermatophyta</taxon>
        <taxon>Magnoliopsida</taxon>
        <taxon>eudicotyledons</taxon>
        <taxon>Gunneridae</taxon>
        <taxon>Pentapetalae</taxon>
        <taxon>asterids</taxon>
        <taxon>lamiids</taxon>
        <taxon>Lamiales</taxon>
        <taxon>Pedaliaceae</taxon>
        <taxon>Sesamum</taxon>
    </lineage>
</organism>
<dbReference type="InterPro" id="IPR021109">
    <property type="entry name" value="Peptidase_aspartic_dom_sf"/>
</dbReference>
<keyword evidence="3" id="KW-1185">Reference proteome</keyword>
<dbReference type="PANTHER" id="PTHR33223">
    <property type="entry name" value="CCHC-TYPE DOMAIN-CONTAINING PROTEIN"/>
    <property type="match status" value="1"/>
</dbReference>
<dbReference type="OrthoDB" id="913893at2759"/>
<evidence type="ECO:0000256" key="1">
    <source>
        <dbReference type="SAM" id="MobiDB-lite"/>
    </source>
</evidence>
<feature type="domain" description="Retrotransposon gag" evidence="2">
    <location>
        <begin position="31"/>
        <end position="122"/>
    </location>
</feature>
<dbReference type="InParanoid" id="A0A6I9V299"/>
<dbReference type="RefSeq" id="XP_011101876.1">
    <property type="nucleotide sequence ID" value="XM_011103574.1"/>
</dbReference>
<evidence type="ECO:0000259" key="2">
    <source>
        <dbReference type="Pfam" id="PF03732"/>
    </source>
</evidence>
<gene>
    <name evidence="4" type="primary">LOC105179914</name>
</gene>
<dbReference type="Gene3D" id="2.40.70.10">
    <property type="entry name" value="Acid Proteases"/>
    <property type="match status" value="1"/>
</dbReference>
<name>A0A6I9V299_SESIN</name>
<sequence>MYDSTKDPHEHIAAFEMVMNLYGQPGPIMAKLFTTTLSGKTQEWFTSLPRESIESYEQFVQKFSFHFASKKKQKRSATHLFNIRQREDETLRNFMGGFNNETLEVQELRINMIVSILIHGLKNGAFTSALARDPLGDVEQLMALAQKYIDEEEMNAMKDFERREREQAYRQSRDVREGGGSRAKNDRPKEPKYQPKYHNYTPLAMSREKILMMVENADALKWPRHTRGHNMEEFFQLKDEIERLVRQGYFRDQVPANCKINKDEIRRSRSRSRDRNPGPSRTDKAPASRSSAPTKGVTYTIVGGSSAGDSQRTRKRCARTLGLSREGEFVLKVEEEEAISFDSSDRPADSGDMNDPMVIKLDIVNFTVHKVLVDSGSSADIIFKSMVDKMGLENARLEPVKTPLVGFGGSEVASLEMIELSVSMGEEPK</sequence>
<accession>A0A6I9V299</accession>
<feature type="region of interest" description="Disordered" evidence="1">
    <location>
        <begin position="162"/>
        <end position="197"/>
    </location>
</feature>
<feature type="compositionally biased region" description="Basic and acidic residues" evidence="1">
    <location>
        <begin position="162"/>
        <end position="193"/>
    </location>
</feature>
<feature type="compositionally biased region" description="Basic and acidic residues" evidence="1">
    <location>
        <begin position="260"/>
        <end position="286"/>
    </location>
</feature>
<dbReference type="PANTHER" id="PTHR33223:SF10">
    <property type="entry name" value="AMINOTRANSFERASE-LIKE PLANT MOBILE DOMAIN-CONTAINING PROTEIN"/>
    <property type="match status" value="1"/>
</dbReference>
<feature type="region of interest" description="Disordered" evidence="1">
    <location>
        <begin position="260"/>
        <end position="314"/>
    </location>
</feature>
<evidence type="ECO:0000313" key="3">
    <source>
        <dbReference type="Proteomes" id="UP000504604"/>
    </source>
</evidence>
<dbReference type="CDD" id="cd00303">
    <property type="entry name" value="retropepsin_like"/>
    <property type="match status" value="1"/>
</dbReference>
<protein>
    <submittedName>
        <fullName evidence="4">Uncharacterized protein LOC105179914</fullName>
    </submittedName>
</protein>
<proteinExistence type="predicted"/>
<dbReference type="KEGG" id="sind:105179914"/>
<dbReference type="GeneID" id="105179914"/>
<dbReference type="Pfam" id="PF03732">
    <property type="entry name" value="Retrotrans_gag"/>
    <property type="match status" value="1"/>
</dbReference>
<dbReference type="AlphaFoldDB" id="A0A6I9V299"/>